<feature type="region of interest" description="Disordered" evidence="1">
    <location>
        <begin position="39"/>
        <end position="63"/>
    </location>
</feature>
<feature type="compositionally biased region" description="Polar residues" evidence="1">
    <location>
        <begin position="39"/>
        <end position="49"/>
    </location>
</feature>
<dbReference type="PROSITE" id="PS51257">
    <property type="entry name" value="PROKAR_LIPOPROTEIN"/>
    <property type="match status" value="1"/>
</dbReference>
<dbReference type="Proteomes" id="UP001429745">
    <property type="component" value="Unassembled WGS sequence"/>
</dbReference>
<evidence type="ECO:0000313" key="2">
    <source>
        <dbReference type="EMBL" id="NLP84065.1"/>
    </source>
</evidence>
<name>A0ABX1KBP8_9MICO</name>
<evidence type="ECO:0000256" key="1">
    <source>
        <dbReference type="SAM" id="MobiDB-lite"/>
    </source>
</evidence>
<keyword evidence="3" id="KW-1185">Reference proteome</keyword>
<organism evidence="2 3">
    <name type="scientific">Microbacterium salsuginis</name>
    <dbReference type="NCBI Taxonomy" id="2722803"/>
    <lineage>
        <taxon>Bacteria</taxon>
        <taxon>Bacillati</taxon>
        <taxon>Actinomycetota</taxon>
        <taxon>Actinomycetes</taxon>
        <taxon>Micrococcales</taxon>
        <taxon>Microbacteriaceae</taxon>
        <taxon>Microbacterium</taxon>
    </lineage>
</organism>
<proteinExistence type="predicted"/>
<protein>
    <recommendedName>
        <fullName evidence="4">Lipoprotein</fullName>
    </recommendedName>
</protein>
<evidence type="ECO:0000313" key="3">
    <source>
        <dbReference type="Proteomes" id="UP001429745"/>
    </source>
</evidence>
<dbReference type="RefSeq" id="WP_168912532.1">
    <property type="nucleotide sequence ID" value="NZ_JABACI010000002.1"/>
</dbReference>
<evidence type="ECO:0008006" key="4">
    <source>
        <dbReference type="Google" id="ProtNLM"/>
    </source>
</evidence>
<reference evidence="2 3" key="1">
    <citation type="submission" date="2020-04" db="EMBL/GenBank/DDBJ databases">
        <title>CFH 90308 Microbacterium sp.</title>
        <authorList>
            <person name="Nie G."/>
            <person name="Ming H."/>
            <person name="Xia T."/>
        </authorList>
    </citation>
    <scope>NUCLEOTIDE SEQUENCE [LARGE SCALE GENOMIC DNA]</scope>
    <source>
        <strain evidence="2 3">CFH 90308</strain>
    </source>
</reference>
<comment type="caution">
    <text evidence="2">The sequence shown here is derived from an EMBL/GenBank/DDBJ whole genome shotgun (WGS) entry which is preliminary data.</text>
</comment>
<gene>
    <name evidence="2" type="ORF">HF576_09400</name>
</gene>
<dbReference type="EMBL" id="JABACI010000002">
    <property type="protein sequence ID" value="NLP84065.1"/>
    <property type="molecule type" value="Genomic_DNA"/>
</dbReference>
<sequence>MSTTPPRRGAAGRRLATLALAGAALLGLTACSGIPFVSQTASPSRSSAPTVEDEPGDSGQSTADACALVEDTIAQATDEFANISSEDPTAVIDAMQAAGQRIAEASAAITNDEVAALLPPLQGMFEQVADVMGAIGQGDVARIAEVEELGTSFQQAIEEFQAVCAP</sequence>
<accession>A0ABX1KBP8</accession>